<dbReference type="PANTHER" id="PTHR30121:SF1">
    <property type="entry name" value="AAA+ ATPASE DOMAIN-CONTAINING PROTEIN"/>
    <property type="match status" value="1"/>
</dbReference>
<sequence length="649" mass="74020">MNPHEYVNSISSTISVILFKVYKQFHFMEELYTDKLIEQLRGRLKEAYEAVTKYSRDGNIIGKVTRFEYINVGSKPLIKVDISFESYFKNPVKRGEIIAIASIIPKVIVIGSVDTITRGDMMTALGIKEIRGREDPSTIITNTVLTINPLAEVNLEDLEKGTPKPTPVISPIDPQSPVFLPKDDLIEIALNMPKEGVTIGNVFSGFKKISARVILDEETLRHHVLIIGTTGSGKTTLLKSIIYDNGIPKQSVVFDRQGDFVRFALEKGLEGSVVVPITKQLVEQYKTFEEMIRSRYCEDAISEVDYVTCEKVRFYPFSLKFSNVFKNFNNISPYMSEQASMMWEAIYNRFKGDLYESLKELIVGKNAKQLTNESKQIIDSLWGWILNNITLSNLVDEPLYLKGGLLRQVNEVVKTSNNQKDKYIIIKKSNENSDSPVFYLYTLLKYVMDKELDLHSSTKSNINRLMRSLKDFGIFDVENTIHELPEEILNSELLIIDLSFLLESTESTDPISIVVYEILNEIYSFKDKWYKRNPKRTFLTLLIIDEAHEFFPQAKGEVSKSTIERMINRILRLGRVRGLGAILATHMPQDLNELILQLTNTKIIMRNNKDVLEDMGAKDYADILTSAPPGLALVKSIRFNDILMQTNPP</sequence>
<dbReference type="KEGG" id="sazo:D1868_06365"/>
<proteinExistence type="predicted"/>
<evidence type="ECO:0000313" key="3">
    <source>
        <dbReference type="Proteomes" id="UP000423396"/>
    </source>
</evidence>
<accession>A0A650CP86</accession>
<dbReference type="InterPro" id="IPR003593">
    <property type="entry name" value="AAA+_ATPase"/>
</dbReference>
<keyword evidence="3" id="KW-1185">Reference proteome</keyword>
<name>A0A650CP86_9CREN</name>
<dbReference type="AlphaFoldDB" id="A0A650CP86"/>
<protein>
    <submittedName>
        <fullName evidence="2">DUF87 domain-containing protein</fullName>
    </submittedName>
</protein>
<dbReference type="InterPro" id="IPR002789">
    <property type="entry name" value="HerA_central"/>
</dbReference>
<dbReference type="Pfam" id="PF01935">
    <property type="entry name" value="DUF87"/>
    <property type="match status" value="1"/>
</dbReference>
<dbReference type="SUPFAM" id="SSF52540">
    <property type="entry name" value="P-loop containing nucleoside triphosphate hydrolases"/>
    <property type="match status" value="1"/>
</dbReference>
<feature type="domain" description="AAA+ ATPase" evidence="1">
    <location>
        <begin position="220"/>
        <end position="609"/>
    </location>
</feature>
<dbReference type="InterPro" id="IPR027417">
    <property type="entry name" value="P-loop_NTPase"/>
</dbReference>
<dbReference type="Proteomes" id="UP000423396">
    <property type="component" value="Chromosome"/>
</dbReference>
<dbReference type="Gene3D" id="3.40.50.300">
    <property type="entry name" value="P-loop containing nucleotide triphosphate hydrolases"/>
    <property type="match status" value="2"/>
</dbReference>
<evidence type="ECO:0000259" key="1">
    <source>
        <dbReference type="SMART" id="SM00382"/>
    </source>
</evidence>
<gene>
    <name evidence="2" type="ORF">D1868_06365</name>
</gene>
<organism evidence="2 3">
    <name type="scientific">Stygiolobus azoricus</name>
    <dbReference type="NCBI Taxonomy" id="41675"/>
    <lineage>
        <taxon>Archaea</taxon>
        <taxon>Thermoproteota</taxon>
        <taxon>Thermoprotei</taxon>
        <taxon>Sulfolobales</taxon>
        <taxon>Sulfolobaceae</taxon>
        <taxon>Stygiolobus</taxon>
    </lineage>
</organism>
<reference evidence="2 3" key="1">
    <citation type="submission" date="2019-10" db="EMBL/GenBank/DDBJ databases">
        <title>Genome Sequences from Six Type Strain Members of the Archaeal Family Sulfolobaceae: Acidianus ambivalens, Acidianus infernus, Metallosphaera prunae, Stygiolobus azoricus, Sulfolobus metallicus, and Sulfurisphaera ohwakuensis.</title>
        <authorList>
            <person name="Counts J.A."/>
            <person name="Kelly R.M."/>
        </authorList>
    </citation>
    <scope>NUCLEOTIDE SEQUENCE [LARGE SCALE GENOMIC DNA]</scope>
    <source>
        <strain evidence="2 3">FC6</strain>
    </source>
</reference>
<dbReference type="EMBL" id="CP045483">
    <property type="protein sequence ID" value="QGR19656.1"/>
    <property type="molecule type" value="Genomic_DNA"/>
</dbReference>
<evidence type="ECO:0000313" key="2">
    <source>
        <dbReference type="EMBL" id="QGR19656.1"/>
    </source>
</evidence>
<dbReference type="SMART" id="SM00382">
    <property type="entry name" value="AAA"/>
    <property type="match status" value="1"/>
</dbReference>
<dbReference type="InterPro" id="IPR051162">
    <property type="entry name" value="T4SS_component"/>
</dbReference>
<dbReference type="PANTHER" id="PTHR30121">
    <property type="entry name" value="UNCHARACTERIZED PROTEIN YJGR-RELATED"/>
    <property type="match status" value="1"/>
</dbReference>